<evidence type="ECO:0000313" key="1">
    <source>
        <dbReference type="EMBL" id="QHU27621.1"/>
    </source>
</evidence>
<dbReference type="AlphaFoldDB" id="A0A6C0LD85"/>
<name>A0A6C0LD85_9ZZZZ</name>
<accession>A0A6C0LD85</accession>
<proteinExistence type="predicted"/>
<reference evidence="1" key="1">
    <citation type="journal article" date="2020" name="Nature">
        <title>Giant virus diversity and host interactions through global metagenomics.</title>
        <authorList>
            <person name="Schulz F."/>
            <person name="Roux S."/>
            <person name="Paez-Espino D."/>
            <person name="Jungbluth S."/>
            <person name="Walsh D.A."/>
            <person name="Denef V.J."/>
            <person name="McMahon K.D."/>
            <person name="Konstantinidis K.T."/>
            <person name="Eloe-Fadrosh E.A."/>
            <person name="Kyrpides N.C."/>
            <person name="Woyke T."/>
        </authorList>
    </citation>
    <scope>NUCLEOTIDE SEQUENCE</scope>
    <source>
        <strain evidence="1">GVMAG-M-3300027769-26</strain>
    </source>
</reference>
<protein>
    <submittedName>
        <fullName evidence="1">Uncharacterized protein</fullName>
    </submittedName>
</protein>
<sequence length="83" mass="10180">MNAYFSIDSQETDTINLEKYDVEVRFNKMKNWKNSGKYNLFRDEIEALKNDKNLKSRERDSRYAFKNRRTVNADWKKFNNEQM</sequence>
<dbReference type="EMBL" id="MN740459">
    <property type="protein sequence ID" value="QHU27621.1"/>
    <property type="molecule type" value="Genomic_DNA"/>
</dbReference>
<organism evidence="1">
    <name type="scientific">viral metagenome</name>
    <dbReference type="NCBI Taxonomy" id="1070528"/>
    <lineage>
        <taxon>unclassified sequences</taxon>
        <taxon>metagenomes</taxon>
        <taxon>organismal metagenomes</taxon>
    </lineage>
</organism>